<keyword evidence="1" id="KW-0812">Transmembrane</keyword>
<feature type="transmembrane region" description="Helical" evidence="1">
    <location>
        <begin position="21"/>
        <end position="39"/>
    </location>
</feature>
<accession>A0A833N0K7</accession>
<comment type="caution">
    <text evidence="2">The sequence shown here is derived from an EMBL/GenBank/DDBJ whole genome shotgun (WGS) entry which is preliminary data.</text>
</comment>
<protein>
    <submittedName>
        <fullName evidence="2">Uncharacterized protein</fullName>
    </submittedName>
</protein>
<proteinExistence type="predicted"/>
<reference evidence="2 3" key="1">
    <citation type="submission" date="2019-10" db="EMBL/GenBank/DDBJ databases">
        <title>New genus of Silvanigrellaceae.</title>
        <authorList>
            <person name="Pitt A."/>
            <person name="Hahn M.W."/>
        </authorList>
    </citation>
    <scope>NUCLEOTIDE SEQUENCE [LARGE SCALE GENOMIC DNA]</scope>
    <source>
        <strain evidence="2 3">33A1-SZDP</strain>
    </source>
</reference>
<dbReference type="EMBL" id="WFLN01000008">
    <property type="protein sequence ID" value="KAB8029031.1"/>
    <property type="molecule type" value="Genomic_DNA"/>
</dbReference>
<keyword evidence="1" id="KW-1133">Transmembrane helix</keyword>
<organism evidence="2 3">
    <name type="scientific">Fluviispira multicolorata</name>
    <dbReference type="NCBI Taxonomy" id="2654512"/>
    <lineage>
        <taxon>Bacteria</taxon>
        <taxon>Pseudomonadati</taxon>
        <taxon>Bdellovibrionota</taxon>
        <taxon>Oligoflexia</taxon>
        <taxon>Silvanigrellales</taxon>
        <taxon>Silvanigrellaceae</taxon>
        <taxon>Fluviispira</taxon>
    </lineage>
</organism>
<keyword evidence="3" id="KW-1185">Reference proteome</keyword>
<evidence type="ECO:0000313" key="2">
    <source>
        <dbReference type="EMBL" id="KAB8029031.1"/>
    </source>
</evidence>
<evidence type="ECO:0000313" key="3">
    <source>
        <dbReference type="Proteomes" id="UP000442694"/>
    </source>
</evidence>
<keyword evidence="1" id="KW-0472">Membrane</keyword>
<sequence length="74" mass="8466">MQSEWFKLCTPSEAAGISAAELIYSQIILGIFEVIYSIIPSDNIVRAVFLVSACILIFFYPLYRRSQLNKFIEN</sequence>
<dbReference type="Proteomes" id="UP000442694">
    <property type="component" value="Unassembled WGS sequence"/>
</dbReference>
<dbReference type="RefSeq" id="WP_152213373.1">
    <property type="nucleotide sequence ID" value="NZ_WFLN01000008.1"/>
</dbReference>
<gene>
    <name evidence="2" type="ORF">GCL57_10845</name>
</gene>
<dbReference type="AlphaFoldDB" id="A0A833N0K7"/>
<evidence type="ECO:0000256" key="1">
    <source>
        <dbReference type="SAM" id="Phobius"/>
    </source>
</evidence>
<name>A0A833N0K7_9BACT</name>
<feature type="transmembrane region" description="Helical" evidence="1">
    <location>
        <begin position="45"/>
        <end position="63"/>
    </location>
</feature>